<proteinExistence type="predicted"/>
<dbReference type="InterPro" id="IPR032675">
    <property type="entry name" value="LRR_dom_sf"/>
</dbReference>
<dbReference type="AlphaFoldDB" id="A0A1M2VQI7"/>
<dbReference type="OMA" id="QDERFGE"/>
<evidence type="ECO:0000313" key="2">
    <source>
        <dbReference type="Proteomes" id="UP000184267"/>
    </source>
</evidence>
<protein>
    <recommendedName>
        <fullName evidence="3">F-box domain-containing protein</fullName>
    </recommendedName>
</protein>
<dbReference type="EMBL" id="MNAD01000872">
    <property type="protein sequence ID" value="OJT09874.1"/>
    <property type="molecule type" value="Genomic_DNA"/>
</dbReference>
<dbReference type="SUPFAM" id="SSF52047">
    <property type="entry name" value="RNI-like"/>
    <property type="match status" value="1"/>
</dbReference>
<reference evidence="1 2" key="1">
    <citation type="submission" date="2016-10" db="EMBL/GenBank/DDBJ databases">
        <title>Genome sequence of the basidiomycete white-rot fungus Trametes pubescens.</title>
        <authorList>
            <person name="Makela M.R."/>
            <person name="Granchi Z."/>
            <person name="Peng M."/>
            <person name="De Vries R.P."/>
            <person name="Grigoriev I."/>
            <person name="Riley R."/>
            <person name="Hilden K."/>
        </authorList>
    </citation>
    <scope>NUCLEOTIDE SEQUENCE [LARGE SCALE GENOMIC DNA]</scope>
    <source>
        <strain evidence="1 2">FBCC735</strain>
    </source>
</reference>
<dbReference type="OrthoDB" id="270763at2759"/>
<keyword evidence="2" id="KW-1185">Reference proteome</keyword>
<sequence>MESLPTELIDDILEHVYYDKGRPQWKTLRACASISRAWREPAQRLLFRRVVLGSGIHGRPAHISFREATDPETEHGRILGQHVRVLEVYVGEKSGADLDDADLVDILARTPRLHELALHVAAVYKISLQAMDELTRLATSGYTSTLNPSITPIPLRVRSLAMLSCGVQSPILYQLLQLWPCVEFLYLGVEIAAPPPKWTPTFRLYQLTLMRMPRVAILSWLLSASKESLRIASFRDAPGHEVDPLLEEFGPRLRSLRLMNYNLRATAILKLCPNLEELVIVQLSTLFKLDNLPRGLEHLSCRNLPAEDQSLGLVIQAVGELSRLRVVTCDGGAVQDERFGELEELCGSKKVELCVDQVPFWVVREFNVPATED</sequence>
<dbReference type="Proteomes" id="UP000184267">
    <property type="component" value="Unassembled WGS sequence"/>
</dbReference>
<name>A0A1M2VQI7_TRAPU</name>
<organism evidence="1 2">
    <name type="scientific">Trametes pubescens</name>
    <name type="common">White-rot fungus</name>
    <dbReference type="NCBI Taxonomy" id="154538"/>
    <lineage>
        <taxon>Eukaryota</taxon>
        <taxon>Fungi</taxon>
        <taxon>Dikarya</taxon>
        <taxon>Basidiomycota</taxon>
        <taxon>Agaricomycotina</taxon>
        <taxon>Agaricomycetes</taxon>
        <taxon>Polyporales</taxon>
        <taxon>Polyporaceae</taxon>
        <taxon>Trametes</taxon>
    </lineage>
</organism>
<accession>A0A1M2VQI7</accession>
<gene>
    <name evidence="1" type="ORF">TRAPUB_13617</name>
</gene>
<evidence type="ECO:0008006" key="3">
    <source>
        <dbReference type="Google" id="ProtNLM"/>
    </source>
</evidence>
<comment type="caution">
    <text evidence="1">The sequence shown here is derived from an EMBL/GenBank/DDBJ whole genome shotgun (WGS) entry which is preliminary data.</text>
</comment>
<evidence type="ECO:0000313" key="1">
    <source>
        <dbReference type="EMBL" id="OJT09874.1"/>
    </source>
</evidence>
<dbReference type="STRING" id="154538.A0A1M2VQI7"/>
<dbReference type="Gene3D" id="3.80.10.10">
    <property type="entry name" value="Ribonuclease Inhibitor"/>
    <property type="match status" value="1"/>
</dbReference>